<dbReference type="AlphaFoldDB" id="G1QA24"/>
<name>G1QA24_MYOLU</name>
<dbReference type="EMBL" id="AAPE02041419">
    <property type="status" value="NOT_ANNOTATED_CDS"/>
    <property type="molecule type" value="Genomic_DNA"/>
</dbReference>
<reference evidence="2" key="2">
    <citation type="submission" date="2025-08" db="UniProtKB">
        <authorList>
            <consortium name="Ensembl"/>
        </authorList>
    </citation>
    <scope>IDENTIFICATION</scope>
</reference>
<evidence type="ECO:0000256" key="1">
    <source>
        <dbReference type="SAM" id="MobiDB-lite"/>
    </source>
</evidence>
<feature type="region of interest" description="Disordered" evidence="1">
    <location>
        <begin position="58"/>
        <end position="141"/>
    </location>
</feature>
<reference evidence="2" key="3">
    <citation type="submission" date="2025-09" db="UniProtKB">
        <authorList>
            <consortium name="Ensembl"/>
        </authorList>
    </citation>
    <scope>IDENTIFICATION</scope>
</reference>
<dbReference type="EMBL" id="AAPE02041420">
    <property type="status" value="NOT_ANNOTATED_CDS"/>
    <property type="molecule type" value="Genomic_DNA"/>
</dbReference>
<organism evidence="2 3">
    <name type="scientific">Myotis lucifugus</name>
    <name type="common">Little brown bat</name>
    <dbReference type="NCBI Taxonomy" id="59463"/>
    <lineage>
        <taxon>Eukaryota</taxon>
        <taxon>Metazoa</taxon>
        <taxon>Chordata</taxon>
        <taxon>Craniata</taxon>
        <taxon>Vertebrata</taxon>
        <taxon>Euteleostomi</taxon>
        <taxon>Mammalia</taxon>
        <taxon>Eutheria</taxon>
        <taxon>Laurasiatheria</taxon>
        <taxon>Chiroptera</taxon>
        <taxon>Yangochiroptera</taxon>
        <taxon>Vespertilionidae</taxon>
        <taxon>Myotis</taxon>
    </lineage>
</organism>
<protein>
    <recommendedName>
        <fullName evidence="4">Jun dimerization protein 2</fullName>
    </recommendedName>
</protein>
<evidence type="ECO:0000313" key="2">
    <source>
        <dbReference type="Ensembl" id="ENSMLUP00000020557.1"/>
    </source>
</evidence>
<accession>G1QA24</accession>
<dbReference type="Ensembl" id="ENSMLUT00000024770.1">
    <property type="protein sequence ID" value="ENSMLUP00000020557.1"/>
    <property type="gene ID" value="ENSMLUG00000025233.1"/>
</dbReference>
<dbReference type="GeneTree" id="ENSGT00940000155693"/>
<dbReference type="HOGENOM" id="CLU_088612_0_1_1"/>
<proteinExistence type="predicted"/>
<keyword evidence="3" id="KW-1185">Reference proteome</keyword>
<evidence type="ECO:0008006" key="4">
    <source>
        <dbReference type="Google" id="ProtNLM"/>
    </source>
</evidence>
<reference evidence="2 3" key="1">
    <citation type="journal article" date="2011" name="Nature">
        <title>A high-resolution map of human evolutionary constraint using 29 mammals.</title>
        <authorList>
            <person name="Lindblad-Toh K."/>
            <person name="Garber M."/>
            <person name="Zuk O."/>
            <person name="Lin M.F."/>
            <person name="Parker B.J."/>
            <person name="Washietl S."/>
            <person name="Kheradpour P."/>
            <person name="Ernst J."/>
            <person name="Jordan G."/>
            <person name="Mauceli E."/>
            <person name="Ward L.D."/>
            <person name="Lowe C.B."/>
            <person name="Holloway A.K."/>
            <person name="Clamp M."/>
            <person name="Gnerre S."/>
            <person name="Alfoldi J."/>
            <person name="Beal K."/>
            <person name="Chang J."/>
            <person name="Clawson H."/>
            <person name="Cuff J."/>
            <person name="Di Palma F."/>
            <person name="Fitzgerald S."/>
            <person name="Flicek P."/>
            <person name="Guttman M."/>
            <person name="Hubisz M.J."/>
            <person name="Jaffe D.B."/>
            <person name="Jungreis I."/>
            <person name="Kent W.J."/>
            <person name="Kostka D."/>
            <person name="Lara M."/>
            <person name="Martins A.L."/>
            <person name="Massingham T."/>
            <person name="Moltke I."/>
            <person name="Raney B.J."/>
            <person name="Rasmussen M.D."/>
            <person name="Robinson J."/>
            <person name="Stark A."/>
            <person name="Vilella A.J."/>
            <person name="Wen J."/>
            <person name="Xie X."/>
            <person name="Zody M.C."/>
            <person name="Baldwin J."/>
            <person name="Bloom T."/>
            <person name="Chin C.W."/>
            <person name="Heiman D."/>
            <person name="Nicol R."/>
            <person name="Nusbaum C."/>
            <person name="Young S."/>
            <person name="Wilkinson J."/>
            <person name="Worley K.C."/>
            <person name="Kovar C.L."/>
            <person name="Muzny D.M."/>
            <person name="Gibbs R.A."/>
            <person name="Cree A."/>
            <person name="Dihn H.H."/>
            <person name="Fowler G."/>
            <person name="Jhangiani S."/>
            <person name="Joshi V."/>
            <person name="Lee S."/>
            <person name="Lewis L.R."/>
            <person name="Nazareth L.V."/>
            <person name="Okwuonu G."/>
            <person name="Santibanez J."/>
            <person name="Warren W.C."/>
            <person name="Mardis E.R."/>
            <person name="Weinstock G.M."/>
            <person name="Wilson R.K."/>
            <person name="Delehaunty K."/>
            <person name="Dooling D."/>
            <person name="Fronik C."/>
            <person name="Fulton L."/>
            <person name="Fulton B."/>
            <person name="Graves T."/>
            <person name="Minx P."/>
            <person name="Sodergren E."/>
            <person name="Birney E."/>
            <person name="Margulies E.H."/>
            <person name="Herrero J."/>
            <person name="Green E.D."/>
            <person name="Haussler D."/>
            <person name="Siepel A."/>
            <person name="Goldman N."/>
            <person name="Pollard K.S."/>
            <person name="Pedersen J.S."/>
            <person name="Lander E.S."/>
            <person name="Kellis M."/>
        </authorList>
    </citation>
    <scope>NUCLEOTIDE SEQUENCE [LARGE SCALE GENOMIC DNA]</scope>
</reference>
<dbReference type="Proteomes" id="UP000001074">
    <property type="component" value="Unassembled WGS sequence"/>
</dbReference>
<dbReference type="STRING" id="59463.ENSMLUP00000020557"/>
<evidence type="ECO:0000313" key="3">
    <source>
        <dbReference type="Proteomes" id="UP000001074"/>
    </source>
</evidence>
<dbReference type="InParanoid" id="G1QA24"/>
<sequence length="141" mass="15859">MMPGPILGPFVTAGSLPGLAPLTGLPSSFLTAEELKYADIRNIGAMITPLHFLEVKPGKRTQPVKSELDKEEAEKRRWEKNKVGQPDAETRRKSRRLSAGKSELLELINRSRNPPPCIIRTEQVLDPRLRRQPTAEQLEKK</sequence>
<dbReference type="eggNOG" id="KOG1414">
    <property type="taxonomic scope" value="Eukaryota"/>
</dbReference>
<feature type="compositionally biased region" description="Basic and acidic residues" evidence="1">
    <location>
        <begin position="66"/>
        <end position="82"/>
    </location>
</feature>